<evidence type="ECO:0000313" key="2">
    <source>
        <dbReference type="Proteomes" id="UP001305414"/>
    </source>
</evidence>
<gene>
    <name evidence="1" type="ORF">RRF57_003219</name>
</gene>
<proteinExistence type="predicted"/>
<accession>A0AAN7UEE6</accession>
<dbReference type="Proteomes" id="UP001305414">
    <property type="component" value="Unassembled WGS sequence"/>
</dbReference>
<sequence>MEAVTVSIMSYPQPSTGVCYDSHMIPCDEDVEDTKGLFHRLVNIDVPEYWQWAAYSSLLTDQPALTSCDNEDFGPNWGAFTQTHWYTIHHIVTTGADQLIATPTGAIAALPNKLDSAPVATKIKK</sequence>
<dbReference type="AlphaFoldDB" id="A0AAN7UEE6"/>
<dbReference type="EMBL" id="JAWHQM010000005">
    <property type="protein sequence ID" value="KAK5627504.1"/>
    <property type="molecule type" value="Genomic_DNA"/>
</dbReference>
<comment type="caution">
    <text evidence="1">The sequence shown here is derived from an EMBL/GenBank/DDBJ whole genome shotgun (WGS) entry which is preliminary data.</text>
</comment>
<protein>
    <submittedName>
        <fullName evidence="1">Uncharacterized protein</fullName>
    </submittedName>
</protein>
<keyword evidence="2" id="KW-1185">Reference proteome</keyword>
<evidence type="ECO:0000313" key="1">
    <source>
        <dbReference type="EMBL" id="KAK5627504.1"/>
    </source>
</evidence>
<organism evidence="1 2">
    <name type="scientific">Xylaria bambusicola</name>
    <dbReference type="NCBI Taxonomy" id="326684"/>
    <lineage>
        <taxon>Eukaryota</taxon>
        <taxon>Fungi</taxon>
        <taxon>Dikarya</taxon>
        <taxon>Ascomycota</taxon>
        <taxon>Pezizomycotina</taxon>
        <taxon>Sordariomycetes</taxon>
        <taxon>Xylariomycetidae</taxon>
        <taxon>Xylariales</taxon>
        <taxon>Xylariaceae</taxon>
        <taxon>Xylaria</taxon>
    </lineage>
</organism>
<reference evidence="1 2" key="1">
    <citation type="submission" date="2023-10" db="EMBL/GenBank/DDBJ databases">
        <title>Draft genome sequence of Xylaria bambusicola isolate GMP-LS, the root and basal stem rot pathogen of sugarcane in Indonesia.</title>
        <authorList>
            <person name="Selvaraj P."/>
            <person name="Muralishankar V."/>
            <person name="Muruganantham S."/>
            <person name="Sp S."/>
            <person name="Haryani S."/>
            <person name="Lau K.J.X."/>
            <person name="Naqvi N.I."/>
        </authorList>
    </citation>
    <scope>NUCLEOTIDE SEQUENCE [LARGE SCALE GENOMIC DNA]</scope>
    <source>
        <strain evidence="1">GMP-LS</strain>
    </source>
</reference>
<name>A0AAN7UEE6_9PEZI</name>